<dbReference type="AlphaFoldDB" id="A8NFA6"/>
<comment type="similarity">
    <text evidence="1">Belongs to the MDM20/NAA25 family.</text>
</comment>
<dbReference type="SUPFAM" id="SSF48452">
    <property type="entry name" value="TPR-like"/>
    <property type="match status" value="1"/>
</dbReference>
<dbReference type="PANTHER" id="PTHR22767:SF3">
    <property type="entry name" value="N-ALPHA-ACETYLTRANSFERASE 25, NATB AUXILIARY SUBUNIT"/>
    <property type="match status" value="1"/>
</dbReference>
<evidence type="ECO:0000256" key="1">
    <source>
        <dbReference type="ARBA" id="ARBA00006298"/>
    </source>
</evidence>
<dbReference type="OrthoDB" id="1874341at2759"/>
<comment type="caution">
    <text evidence="3">The sequence shown here is derived from an EMBL/GenBank/DDBJ whole genome shotgun (WGS) entry which is preliminary data.</text>
</comment>
<organism evidence="3 4">
    <name type="scientific">Coprinopsis cinerea (strain Okayama-7 / 130 / ATCC MYA-4618 / FGSC 9003)</name>
    <name type="common">Inky cap fungus</name>
    <name type="synonym">Hormographiella aspergillata</name>
    <dbReference type="NCBI Taxonomy" id="240176"/>
    <lineage>
        <taxon>Eukaryota</taxon>
        <taxon>Fungi</taxon>
        <taxon>Dikarya</taxon>
        <taxon>Basidiomycota</taxon>
        <taxon>Agaricomycotina</taxon>
        <taxon>Agaricomycetes</taxon>
        <taxon>Agaricomycetidae</taxon>
        <taxon>Agaricales</taxon>
        <taxon>Agaricineae</taxon>
        <taxon>Psathyrellaceae</taxon>
        <taxon>Coprinopsis</taxon>
    </lineage>
</organism>
<evidence type="ECO:0000313" key="4">
    <source>
        <dbReference type="Proteomes" id="UP000001861"/>
    </source>
</evidence>
<dbReference type="VEuPathDB" id="FungiDB:CC1G_04216"/>
<evidence type="ECO:0000256" key="2">
    <source>
        <dbReference type="SAM" id="MobiDB-lite"/>
    </source>
</evidence>
<dbReference type="Proteomes" id="UP000001861">
    <property type="component" value="Unassembled WGS sequence"/>
</dbReference>
<dbReference type="GeneID" id="6009732"/>
<dbReference type="PANTHER" id="PTHR22767">
    <property type="entry name" value="N-TERMINAL ACETYLTRANSFERASE-RELATED"/>
    <property type="match status" value="1"/>
</dbReference>
<dbReference type="Pfam" id="PF09797">
    <property type="entry name" value="NatB_MDM20"/>
    <property type="match status" value="1"/>
</dbReference>
<dbReference type="InterPro" id="IPR019183">
    <property type="entry name" value="NAA25_NatB_aux_su"/>
</dbReference>
<dbReference type="EMBL" id="AACS02000002">
    <property type="protein sequence ID" value="EAU88510.2"/>
    <property type="molecule type" value="Genomic_DNA"/>
</dbReference>
<dbReference type="RefSeq" id="XP_001833237.2">
    <property type="nucleotide sequence ID" value="XM_001833185.2"/>
</dbReference>
<reference evidence="3 4" key="1">
    <citation type="journal article" date="2010" name="Proc. Natl. Acad. Sci. U.S.A.">
        <title>Insights into evolution of multicellular fungi from the assembled chromosomes of the mushroom Coprinopsis cinerea (Coprinus cinereus).</title>
        <authorList>
            <person name="Stajich J.E."/>
            <person name="Wilke S.K."/>
            <person name="Ahren D."/>
            <person name="Au C.H."/>
            <person name="Birren B.W."/>
            <person name="Borodovsky M."/>
            <person name="Burns C."/>
            <person name="Canback B."/>
            <person name="Casselton L.A."/>
            <person name="Cheng C.K."/>
            <person name="Deng J."/>
            <person name="Dietrich F.S."/>
            <person name="Fargo D.C."/>
            <person name="Farman M.L."/>
            <person name="Gathman A.C."/>
            <person name="Goldberg J."/>
            <person name="Guigo R."/>
            <person name="Hoegger P.J."/>
            <person name="Hooker J.B."/>
            <person name="Huggins A."/>
            <person name="James T.Y."/>
            <person name="Kamada T."/>
            <person name="Kilaru S."/>
            <person name="Kodira C."/>
            <person name="Kues U."/>
            <person name="Kupfer D."/>
            <person name="Kwan H.S."/>
            <person name="Lomsadze A."/>
            <person name="Li W."/>
            <person name="Lilly W.W."/>
            <person name="Ma L.J."/>
            <person name="Mackey A.J."/>
            <person name="Manning G."/>
            <person name="Martin F."/>
            <person name="Muraguchi H."/>
            <person name="Natvig D.O."/>
            <person name="Palmerini H."/>
            <person name="Ramesh M.A."/>
            <person name="Rehmeyer C.J."/>
            <person name="Roe B.A."/>
            <person name="Shenoy N."/>
            <person name="Stanke M."/>
            <person name="Ter-Hovhannisyan V."/>
            <person name="Tunlid A."/>
            <person name="Velagapudi R."/>
            <person name="Vision T.J."/>
            <person name="Zeng Q."/>
            <person name="Zolan M.E."/>
            <person name="Pukkila P.J."/>
        </authorList>
    </citation>
    <scope>NUCLEOTIDE SEQUENCE [LARGE SCALE GENOMIC DNA]</scope>
    <source>
        <strain evidence="4">Okayama-7 / 130 / ATCC MYA-4618 / FGSC 9003</strain>
    </source>
</reference>
<dbReference type="eggNOG" id="KOG2053">
    <property type="taxonomic scope" value="Eukaryota"/>
</dbReference>
<dbReference type="FunCoup" id="A8NFA6">
    <property type="interactions" value="627"/>
</dbReference>
<dbReference type="InParanoid" id="A8NFA6"/>
<protein>
    <recommendedName>
        <fullName evidence="5">Actin cytoskeleton organization protein</fullName>
    </recommendedName>
</protein>
<dbReference type="Gene3D" id="1.25.40.1040">
    <property type="match status" value="1"/>
</dbReference>
<name>A8NFA6_COPC7</name>
<proteinExistence type="inferred from homology"/>
<dbReference type="GO" id="GO:0031416">
    <property type="term" value="C:NatB complex"/>
    <property type="evidence" value="ECO:0007669"/>
    <property type="project" value="TreeGrafter"/>
</dbReference>
<dbReference type="KEGG" id="cci:CC1G_04216"/>
<sequence length="942" mass="106147">MSQAALERQIRPIYEALDSGSTKAALVACNKVLKKYPKNELVKALKSLALVRSQKVEESLVLCDEILESKPTNDATLSAMTLVLKGLGRYNDTITMFEDAWKQQPGNEDFGAQTFIANTRTANWKAAQQIATRLYKAFQEDRYLYWNVISAILQANDPETPPNMKTILYKLAHRLIESCPTPSYINTDRFYLHLSIVRELKLWDEAKKLLDSDVGKAICATSLSVNEIRREIWKEQGLHKEESQRAKELILEKNDRNWLEFLAVLDAAFAPITTAEGEVSDERKAEVSANVDAARSLFTQVAELDGLKDRSGLLGLVELERRSRQHGVSEDPSKLVALMSKYFNTFGDKSCCFEDLKPFLSLEGEELERWSSFLKTVSLNVDTVDNLQRTINVHKFIRYNLSGDQLTVEGEQERLKVYIEHYEHALPLGANLPSTERQPADDLALLAGNTYVNLWTISGDESHLQAGAAFLEYALTKSKQLFFARLILIRIYRLLGAPSLALEHYRAMGIKQVQNDTLSHLHLSRASTFSLAPTGDLTYISECLDATSIYLSNSQETSDFIIRAFNSEKYSQIPEFITFEERLENSLQRDCIKIEYLRMRLSHEQLLSDLIDMELIELKFVFDRLHYDNRDFEIFPDYQPKASKSLHEQTVLFDKVEGMGWLSIFLKTYIRAFQHASDMDDTVEDKLLIGDRPKQTAVFDKSLTYRERLKQRTEEEYAELTEEERKFVDFTSALADWIEPYHDYARPPPEVVLAEAAKQTELKTGHPLKGFQLPANGTNGSHKKDEEPPAVTEPPALLAQHFEDAKARFAALKGSGSVVDILHLAALVQEAFLFVTVETLRFKSASVIKINKFGGLVPHIKAIRAAGVSALKEISASVLEIAETVGSADSRKAVTQACGAVPSSKIDHDFAFVSAKKIVESRKKVLEGVSKGLAKVATNYAS</sequence>
<keyword evidence="4" id="KW-1185">Reference proteome</keyword>
<evidence type="ECO:0000313" key="3">
    <source>
        <dbReference type="EMBL" id="EAU88510.2"/>
    </source>
</evidence>
<dbReference type="STRING" id="240176.A8NFA6"/>
<dbReference type="HOGENOM" id="CLU_008075_1_0_1"/>
<dbReference type="InterPro" id="IPR011990">
    <property type="entry name" value="TPR-like_helical_dom_sf"/>
</dbReference>
<gene>
    <name evidence="3" type="ORF">CC1G_04216</name>
</gene>
<dbReference type="OMA" id="WKRREHQ"/>
<evidence type="ECO:0008006" key="5">
    <source>
        <dbReference type="Google" id="ProtNLM"/>
    </source>
</evidence>
<accession>A8NFA6</accession>
<feature type="region of interest" description="Disordered" evidence="2">
    <location>
        <begin position="767"/>
        <end position="791"/>
    </location>
</feature>